<keyword evidence="5" id="KW-0804">Transcription</keyword>
<evidence type="ECO:0000259" key="7">
    <source>
        <dbReference type="PROSITE" id="PS50045"/>
    </source>
</evidence>
<sequence>MSKSTQANFNNFSVIIVDDEPFIGSALVQLFELEGISAMASSEPKSILNSIDIDWPGVLISDVNMPTLDGISLMQSLIAKDNDLPIILLTGFGDIAMAVSALKQGAYDFLEKPFNNEHILDVVKRALEKRSLTLENRKLKRELESKSLPGPRILGHSPGIKQMLHTLHQVIDMPADVLIEGETGTGKELVARYLHDHSIRHKANFVAINCGAIPETIIESELFGAQSGAFTGADKTRIGKFEYANGGTLFLDEIESTPMSLQIKLLRVLEDRKIERLGSNKSIALDIRVITATKVDLNALCQTGEFRQDLLYRLNLVTVPIPALRERREDIPLLFLHFSRIASSRYHKALIPLDPVQTAQLSSHDWPGNVRELRNLAERYVLLGGEAAFTSAINSSTKLNASMSLQQRVEFFERLLIEEALSHNKGSIKLTMEQLDLPRKTLYDKMQKYSLDRKHFIQKLNQCD</sequence>
<keyword evidence="3" id="KW-0805">Transcription regulation</keyword>
<dbReference type="PANTHER" id="PTHR32071:SF57">
    <property type="entry name" value="C4-DICARBOXYLATE TRANSPORT TRANSCRIPTIONAL REGULATORY PROTEIN DCTD"/>
    <property type="match status" value="1"/>
</dbReference>
<evidence type="ECO:0000259" key="8">
    <source>
        <dbReference type="PROSITE" id="PS50110"/>
    </source>
</evidence>
<dbReference type="Pfam" id="PF00072">
    <property type="entry name" value="Response_reg"/>
    <property type="match status" value="1"/>
</dbReference>
<protein>
    <submittedName>
        <fullName evidence="9">Sigma-54-dependent Fis family transcriptional regulator</fullName>
    </submittedName>
</protein>
<dbReference type="InterPro" id="IPR011006">
    <property type="entry name" value="CheY-like_superfamily"/>
</dbReference>
<name>A0ABX5WWT4_9GAMM</name>
<dbReference type="SUPFAM" id="SSF52172">
    <property type="entry name" value="CheY-like"/>
    <property type="match status" value="1"/>
</dbReference>
<evidence type="ECO:0000256" key="5">
    <source>
        <dbReference type="ARBA" id="ARBA00023163"/>
    </source>
</evidence>
<feature type="domain" description="Response regulatory" evidence="8">
    <location>
        <begin position="13"/>
        <end position="127"/>
    </location>
</feature>
<evidence type="ECO:0000256" key="4">
    <source>
        <dbReference type="ARBA" id="ARBA00023125"/>
    </source>
</evidence>
<keyword evidence="6" id="KW-0597">Phosphoprotein</keyword>
<dbReference type="InterPro" id="IPR025662">
    <property type="entry name" value="Sigma_54_int_dom_ATP-bd_1"/>
</dbReference>
<dbReference type="RefSeq" id="WP_144045925.1">
    <property type="nucleotide sequence ID" value="NZ_CP041614.1"/>
</dbReference>
<evidence type="ECO:0000256" key="2">
    <source>
        <dbReference type="ARBA" id="ARBA00022840"/>
    </source>
</evidence>
<accession>A0ABX5WWT4</accession>
<evidence type="ECO:0000313" key="9">
    <source>
        <dbReference type="EMBL" id="QDO83549.1"/>
    </source>
</evidence>
<organism evidence="9 10">
    <name type="scientific">Shewanella psychropiezotolerans</name>
    <dbReference type="NCBI Taxonomy" id="2593655"/>
    <lineage>
        <taxon>Bacteria</taxon>
        <taxon>Pseudomonadati</taxon>
        <taxon>Pseudomonadota</taxon>
        <taxon>Gammaproteobacteria</taxon>
        <taxon>Alteromonadales</taxon>
        <taxon>Shewanellaceae</taxon>
        <taxon>Shewanella</taxon>
    </lineage>
</organism>
<dbReference type="PROSITE" id="PS00676">
    <property type="entry name" value="SIGMA54_INTERACT_2"/>
    <property type="match status" value="1"/>
</dbReference>
<dbReference type="InterPro" id="IPR027417">
    <property type="entry name" value="P-loop_NTPase"/>
</dbReference>
<dbReference type="PROSITE" id="PS00688">
    <property type="entry name" value="SIGMA54_INTERACT_3"/>
    <property type="match status" value="1"/>
</dbReference>
<dbReference type="PROSITE" id="PS50110">
    <property type="entry name" value="RESPONSE_REGULATORY"/>
    <property type="match status" value="1"/>
</dbReference>
<dbReference type="Proteomes" id="UP000315947">
    <property type="component" value="Chromosome"/>
</dbReference>
<dbReference type="Pfam" id="PF25601">
    <property type="entry name" value="AAA_lid_14"/>
    <property type="match status" value="1"/>
</dbReference>
<dbReference type="InterPro" id="IPR009057">
    <property type="entry name" value="Homeodomain-like_sf"/>
</dbReference>
<dbReference type="CDD" id="cd17549">
    <property type="entry name" value="REC_DctD-like"/>
    <property type="match status" value="1"/>
</dbReference>
<dbReference type="InterPro" id="IPR002197">
    <property type="entry name" value="HTH_Fis"/>
</dbReference>
<dbReference type="InterPro" id="IPR025944">
    <property type="entry name" value="Sigma_54_int_dom_CS"/>
</dbReference>
<reference evidence="9 10" key="1">
    <citation type="submission" date="2019-07" db="EMBL/GenBank/DDBJ databases">
        <title>Shewanella sp. YLB-06 whole genomic sequence.</title>
        <authorList>
            <person name="Yu L."/>
        </authorList>
    </citation>
    <scope>NUCLEOTIDE SEQUENCE [LARGE SCALE GENOMIC DNA]</scope>
    <source>
        <strain evidence="9 10">YLB-06</strain>
    </source>
</reference>
<dbReference type="InterPro" id="IPR025943">
    <property type="entry name" value="Sigma_54_int_dom_ATP-bd_2"/>
</dbReference>
<dbReference type="Gene3D" id="3.40.50.2300">
    <property type="match status" value="1"/>
</dbReference>
<evidence type="ECO:0000256" key="6">
    <source>
        <dbReference type="PROSITE-ProRule" id="PRU00169"/>
    </source>
</evidence>
<evidence type="ECO:0000256" key="1">
    <source>
        <dbReference type="ARBA" id="ARBA00022741"/>
    </source>
</evidence>
<dbReference type="Gene3D" id="3.40.50.300">
    <property type="entry name" value="P-loop containing nucleotide triphosphate hydrolases"/>
    <property type="match status" value="1"/>
</dbReference>
<dbReference type="SMART" id="SM00382">
    <property type="entry name" value="AAA"/>
    <property type="match status" value="1"/>
</dbReference>
<evidence type="ECO:0000313" key="10">
    <source>
        <dbReference type="Proteomes" id="UP000315947"/>
    </source>
</evidence>
<dbReference type="InterPro" id="IPR001789">
    <property type="entry name" value="Sig_transdc_resp-reg_receiver"/>
</dbReference>
<dbReference type="EMBL" id="CP041614">
    <property type="protein sequence ID" value="QDO83549.1"/>
    <property type="molecule type" value="Genomic_DNA"/>
</dbReference>
<feature type="modified residue" description="4-aspartylphosphate" evidence="6">
    <location>
        <position position="62"/>
    </location>
</feature>
<keyword evidence="4" id="KW-0238">DNA-binding</keyword>
<feature type="domain" description="Sigma-54 factor interaction" evidence="7">
    <location>
        <begin position="153"/>
        <end position="382"/>
    </location>
</feature>
<dbReference type="InterPro" id="IPR058031">
    <property type="entry name" value="AAA_lid_NorR"/>
</dbReference>
<dbReference type="Pfam" id="PF00158">
    <property type="entry name" value="Sigma54_activat"/>
    <property type="match status" value="1"/>
</dbReference>
<dbReference type="InterPro" id="IPR003593">
    <property type="entry name" value="AAA+_ATPase"/>
</dbReference>
<gene>
    <name evidence="9" type="ORF">FM037_10245</name>
</gene>
<keyword evidence="2" id="KW-0067">ATP-binding</keyword>
<proteinExistence type="predicted"/>
<dbReference type="PROSITE" id="PS00675">
    <property type="entry name" value="SIGMA54_INTERACT_1"/>
    <property type="match status" value="1"/>
</dbReference>
<keyword evidence="10" id="KW-1185">Reference proteome</keyword>
<dbReference type="InterPro" id="IPR002078">
    <property type="entry name" value="Sigma_54_int"/>
</dbReference>
<dbReference type="Gene3D" id="1.10.8.60">
    <property type="match status" value="1"/>
</dbReference>
<dbReference type="PANTHER" id="PTHR32071">
    <property type="entry name" value="TRANSCRIPTIONAL REGULATORY PROTEIN"/>
    <property type="match status" value="1"/>
</dbReference>
<keyword evidence="1" id="KW-0547">Nucleotide-binding</keyword>
<dbReference type="Pfam" id="PF02954">
    <property type="entry name" value="HTH_8"/>
    <property type="match status" value="1"/>
</dbReference>
<dbReference type="SUPFAM" id="SSF46689">
    <property type="entry name" value="Homeodomain-like"/>
    <property type="match status" value="1"/>
</dbReference>
<dbReference type="PROSITE" id="PS50045">
    <property type="entry name" value="SIGMA54_INTERACT_4"/>
    <property type="match status" value="1"/>
</dbReference>
<evidence type="ECO:0000256" key="3">
    <source>
        <dbReference type="ARBA" id="ARBA00023015"/>
    </source>
</evidence>
<dbReference type="SMART" id="SM00448">
    <property type="entry name" value="REC"/>
    <property type="match status" value="1"/>
</dbReference>
<dbReference type="CDD" id="cd00009">
    <property type="entry name" value="AAA"/>
    <property type="match status" value="1"/>
</dbReference>
<dbReference type="SUPFAM" id="SSF52540">
    <property type="entry name" value="P-loop containing nucleoside triphosphate hydrolases"/>
    <property type="match status" value="1"/>
</dbReference>
<dbReference type="Gene3D" id="1.10.10.60">
    <property type="entry name" value="Homeodomain-like"/>
    <property type="match status" value="1"/>
</dbReference>